<proteinExistence type="predicted"/>
<dbReference type="InterPro" id="IPR058979">
    <property type="entry name" value="LysC-like"/>
</dbReference>
<gene>
    <name evidence="1" type="ORF">UFOVP240_109</name>
</gene>
<reference evidence="1" key="1">
    <citation type="submission" date="2020-05" db="EMBL/GenBank/DDBJ databases">
        <authorList>
            <person name="Chiriac C."/>
            <person name="Salcher M."/>
            <person name="Ghai R."/>
            <person name="Kavagutti S V."/>
        </authorList>
    </citation>
    <scope>NUCLEOTIDE SEQUENCE</scope>
</reference>
<accession>A0A6J7WTA8</accession>
<name>A0A6J7WTA8_9CAUD</name>
<evidence type="ECO:0000313" key="1">
    <source>
        <dbReference type="EMBL" id="CAB5221221.1"/>
    </source>
</evidence>
<dbReference type="Pfam" id="PF23793">
    <property type="entry name" value="LysC"/>
    <property type="match status" value="1"/>
</dbReference>
<dbReference type="EMBL" id="LR798293">
    <property type="protein sequence ID" value="CAB5221221.1"/>
    <property type="molecule type" value="Genomic_DNA"/>
</dbReference>
<sequence length="87" mass="10008">MKILSLLLVIALTGCSTVVPVKRNFPEIPSELMEKCPDLKQTEATTKLSDVLKVVTENYSQYHECNIKTETWIDWYKAQKEIFESAQ</sequence>
<dbReference type="PROSITE" id="PS51257">
    <property type="entry name" value="PROKAR_LIPOPROTEIN"/>
    <property type="match status" value="1"/>
</dbReference>
<protein>
    <submittedName>
        <fullName evidence="1">Uncharacterized protein</fullName>
    </submittedName>
</protein>
<organism evidence="1">
    <name type="scientific">uncultured Caudovirales phage</name>
    <dbReference type="NCBI Taxonomy" id="2100421"/>
    <lineage>
        <taxon>Viruses</taxon>
        <taxon>Duplodnaviria</taxon>
        <taxon>Heunggongvirae</taxon>
        <taxon>Uroviricota</taxon>
        <taxon>Caudoviricetes</taxon>
        <taxon>Peduoviridae</taxon>
        <taxon>Maltschvirus</taxon>
        <taxon>Maltschvirus maltsch</taxon>
    </lineage>
</organism>